<protein>
    <submittedName>
        <fullName evidence="7">DNA recombination protein RmuC</fullName>
    </submittedName>
</protein>
<evidence type="ECO:0000256" key="2">
    <source>
        <dbReference type="ARBA" id="ARBA00009840"/>
    </source>
</evidence>
<keyword evidence="6" id="KW-1133">Transmembrane helix</keyword>
<feature type="transmembrane region" description="Helical" evidence="6">
    <location>
        <begin position="6"/>
        <end position="21"/>
    </location>
</feature>
<accession>A0ABV7JSE5</accession>
<comment type="function">
    <text evidence="1">Involved in DNA recombination.</text>
</comment>
<evidence type="ECO:0000256" key="6">
    <source>
        <dbReference type="SAM" id="Phobius"/>
    </source>
</evidence>
<dbReference type="InterPro" id="IPR003798">
    <property type="entry name" value="DNA_recombination_RmuC"/>
</dbReference>
<evidence type="ECO:0000256" key="4">
    <source>
        <dbReference type="ARBA" id="ARBA00023172"/>
    </source>
</evidence>
<comment type="caution">
    <text evidence="7">The sequence shown here is derived from an EMBL/GenBank/DDBJ whole genome shotgun (WGS) entry which is preliminary data.</text>
</comment>
<organism evidence="7 8">
    <name type="scientific">Parapedobacter deserti</name>
    <dbReference type="NCBI Taxonomy" id="1912957"/>
    <lineage>
        <taxon>Bacteria</taxon>
        <taxon>Pseudomonadati</taxon>
        <taxon>Bacteroidota</taxon>
        <taxon>Sphingobacteriia</taxon>
        <taxon>Sphingobacteriales</taxon>
        <taxon>Sphingobacteriaceae</taxon>
        <taxon>Parapedobacter</taxon>
    </lineage>
</organism>
<keyword evidence="3 5" id="KW-0175">Coiled coil</keyword>
<gene>
    <name evidence="7" type="primary">rmuC</name>
    <name evidence="7" type="ORF">ACFOET_21100</name>
</gene>
<dbReference type="Pfam" id="PF02646">
    <property type="entry name" value="RmuC"/>
    <property type="match status" value="1"/>
</dbReference>
<feature type="coiled-coil region" evidence="5">
    <location>
        <begin position="33"/>
        <end position="120"/>
    </location>
</feature>
<keyword evidence="6" id="KW-0472">Membrane</keyword>
<proteinExistence type="inferred from homology"/>
<reference evidence="8" key="1">
    <citation type="journal article" date="2019" name="Int. J. Syst. Evol. Microbiol.">
        <title>The Global Catalogue of Microorganisms (GCM) 10K type strain sequencing project: providing services to taxonomists for standard genome sequencing and annotation.</title>
        <authorList>
            <consortium name="The Broad Institute Genomics Platform"/>
            <consortium name="The Broad Institute Genome Sequencing Center for Infectious Disease"/>
            <person name="Wu L."/>
            <person name="Ma J."/>
        </authorList>
    </citation>
    <scope>NUCLEOTIDE SEQUENCE [LARGE SCALE GENOMIC DNA]</scope>
    <source>
        <strain evidence="8">KCTC 52416</strain>
    </source>
</reference>
<dbReference type="EMBL" id="JBHRTA010000062">
    <property type="protein sequence ID" value="MFC3200132.1"/>
    <property type="molecule type" value="Genomic_DNA"/>
</dbReference>
<evidence type="ECO:0000256" key="3">
    <source>
        <dbReference type="ARBA" id="ARBA00023054"/>
    </source>
</evidence>
<keyword evidence="6" id="KW-0812">Transmembrane</keyword>
<evidence type="ECO:0000256" key="5">
    <source>
        <dbReference type="SAM" id="Coils"/>
    </source>
</evidence>
<evidence type="ECO:0000313" key="8">
    <source>
        <dbReference type="Proteomes" id="UP001595526"/>
    </source>
</evidence>
<dbReference type="PANTHER" id="PTHR30563">
    <property type="entry name" value="DNA RECOMBINATION PROTEIN RMUC"/>
    <property type="match status" value="1"/>
</dbReference>
<name>A0ABV7JSE5_9SPHI</name>
<evidence type="ECO:0000313" key="7">
    <source>
        <dbReference type="EMBL" id="MFC3200132.1"/>
    </source>
</evidence>
<comment type="similarity">
    <text evidence="2">Belongs to the RmuC family.</text>
</comment>
<dbReference type="RefSeq" id="WP_379026416.1">
    <property type="nucleotide sequence ID" value="NZ_JBHRTA010000062.1"/>
</dbReference>
<keyword evidence="4" id="KW-0233">DNA recombination</keyword>
<keyword evidence="8" id="KW-1185">Reference proteome</keyword>
<sequence length="454" mass="51760">MELYLIVIAGIILIIAVVLLFKRPQQVAQGSDVEALRAERDALALKLARAEQQVESLAAEKERITAMLRADQQRLHGELQQERERLAQAERSLANAKAHYESQQEKLHEQKAEIEAIKQQFNTEFQVIANKILEEKTQKFTETNSKSLDQILNPLKEKIKAFEEKVEKSYQTEAAERNTLKGVVEQLMEQSLRIKDEANSLTRALRGDSKKQGNWGEVILERVLERSGLVKDREYRLQTAMMDEDGRRLLPDAIIDLPDEKHLVVDAKVSLLAYEQWVNAETDEDRERYAKLHIQSVEHHVKSLSAKNYHDLYQINSPDFVLLFMPIESAFSLSITYKADLFSDAWDRRVVIVSPSTLLATLRTIASMWKQERQTRNVMEIAKEAGALYDKFVGFLQDMSKIGEQLSRAARAHEEATKKLGTGPGNLINKVEKLKKLGARASKQIDSGLLDSEE</sequence>
<evidence type="ECO:0000256" key="1">
    <source>
        <dbReference type="ARBA" id="ARBA00003416"/>
    </source>
</evidence>
<dbReference type="Proteomes" id="UP001595526">
    <property type="component" value="Unassembled WGS sequence"/>
</dbReference>
<dbReference type="PANTHER" id="PTHR30563:SF0">
    <property type="entry name" value="DNA RECOMBINATION PROTEIN RMUC"/>
    <property type="match status" value="1"/>
</dbReference>